<proteinExistence type="predicted"/>
<protein>
    <submittedName>
        <fullName evidence="1">Uncharacterized protein</fullName>
    </submittedName>
</protein>
<dbReference type="EMBL" id="JBBNAG010000004">
    <property type="protein sequence ID" value="KAK9140737.1"/>
    <property type="molecule type" value="Genomic_DNA"/>
</dbReference>
<dbReference type="Proteomes" id="UP001419268">
    <property type="component" value="Unassembled WGS sequence"/>
</dbReference>
<evidence type="ECO:0000313" key="1">
    <source>
        <dbReference type="EMBL" id="KAK9140737.1"/>
    </source>
</evidence>
<keyword evidence="2" id="KW-1185">Reference proteome</keyword>
<name>A0AAP0PE37_9MAGN</name>
<dbReference type="AlphaFoldDB" id="A0AAP0PE37"/>
<sequence length="135" mass="15052">MGPIVPECGLVSAVDTKHTIKRRRSNWLSKSVGRSGFAGHFGSTSGEKGKFGLTTAQVLRVAKRLETEGMLGCLRFAFPHWLPNSLHRILWRPTGSARPPNFIANWSVSASIMMVPDRPIRIIRLVTAFRSTPRR</sequence>
<comment type="caution">
    <text evidence="1">The sequence shown here is derived from an EMBL/GenBank/DDBJ whole genome shotgun (WGS) entry which is preliminary data.</text>
</comment>
<reference evidence="1 2" key="1">
    <citation type="submission" date="2024-01" db="EMBL/GenBank/DDBJ databases">
        <title>Genome assemblies of Stephania.</title>
        <authorList>
            <person name="Yang L."/>
        </authorList>
    </citation>
    <scope>NUCLEOTIDE SEQUENCE [LARGE SCALE GENOMIC DNA]</scope>
    <source>
        <strain evidence="1">JXDWG</strain>
        <tissue evidence="1">Leaf</tissue>
    </source>
</reference>
<evidence type="ECO:0000313" key="2">
    <source>
        <dbReference type="Proteomes" id="UP001419268"/>
    </source>
</evidence>
<organism evidence="1 2">
    <name type="scientific">Stephania cephalantha</name>
    <dbReference type="NCBI Taxonomy" id="152367"/>
    <lineage>
        <taxon>Eukaryota</taxon>
        <taxon>Viridiplantae</taxon>
        <taxon>Streptophyta</taxon>
        <taxon>Embryophyta</taxon>
        <taxon>Tracheophyta</taxon>
        <taxon>Spermatophyta</taxon>
        <taxon>Magnoliopsida</taxon>
        <taxon>Ranunculales</taxon>
        <taxon>Menispermaceae</taxon>
        <taxon>Menispermoideae</taxon>
        <taxon>Cissampelideae</taxon>
        <taxon>Stephania</taxon>
    </lineage>
</organism>
<accession>A0AAP0PE37</accession>
<gene>
    <name evidence="1" type="ORF">Scep_010418</name>
</gene>